<proteinExistence type="predicted"/>
<evidence type="ECO:0000256" key="1">
    <source>
        <dbReference type="SAM" id="MobiDB-lite"/>
    </source>
</evidence>
<feature type="non-terminal residue" evidence="2">
    <location>
        <position position="1"/>
    </location>
</feature>
<evidence type="ECO:0000313" key="2">
    <source>
        <dbReference type="EMBL" id="GFS00923.1"/>
    </source>
</evidence>
<accession>A0AAV4HU79</accession>
<name>A0AAV4HU79_9GAST</name>
<keyword evidence="3" id="KW-1185">Reference proteome</keyword>
<dbReference type="AlphaFoldDB" id="A0AAV4HU79"/>
<protein>
    <submittedName>
        <fullName evidence="2">Uncharacterized protein</fullName>
    </submittedName>
</protein>
<reference evidence="2 3" key="1">
    <citation type="journal article" date="2021" name="Elife">
        <title>Chloroplast acquisition without the gene transfer in kleptoplastic sea slugs, Plakobranchus ocellatus.</title>
        <authorList>
            <person name="Maeda T."/>
            <person name="Takahashi S."/>
            <person name="Yoshida T."/>
            <person name="Shimamura S."/>
            <person name="Takaki Y."/>
            <person name="Nagai Y."/>
            <person name="Toyoda A."/>
            <person name="Suzuki Y."/>
            <person name="Arimoto A."/>
            <person name="Ishii H."/>
            <person name="Satoh N."/>
            <person name="Nishiyama T."/>
            <person name="Hasebe M."/>
            <person name="Maruyama T."/>
            <person name="Minagawa J."/>
            <person name="Obokata J."/>
            <person name="Shigenobu S."/>
        </authorList>
    </citation>
    <scope>NUCLEOTIDE SEQUENCE [LARGE SCALE GENOMIC DNA]</scope>
</reference>
<dbReference type="Proteomes" id="UP000762676">
    <property type="component" value="Unassembled WGS sequence"/>
</dbReference>
<feature type="region of interest" description="Disordered" evidence="1">
    <location>
        <begin position="39"/>
        <end position="96"/>
    </location>
</feature>
<evidence type="ECO:0000313" key="3">
    <source>
        <dbReference type="Proteomes" id="UP000762676"/>
    </source>
</evidence>
<gene>
    <name evidence="2" type="ORF">ElyMa_001083300</name>
</gene>
<comment type="caution">
    <text evidence="2">The sequence shown here is derived from an EMBL/GenBank/DDBJ whole genome shotgun (WGS) entry which is preliminary data.</text>
</comment>
<sequence>WRLFGHILRRDPCIPVNEAMQFYFVENNKRPRGRPIAKLPVTLNNDPKHVPGANDFNITERPGFNSRHYREPRRMEDLHRRDKKRSSRSCAVRRPY</sequence>
<dbReference type="EMBL" id="BMAT01002192">
    <property type="protein sequence ID" value="GFS00923.1"/>
    <property type="molecule type" value="Genomic_DNA"/>
</dbReference>
<organism evidence="2 3">
    <name type="scientific">Elysia marginata</name>
    <dbReference type="NCBI Taxonomy" id="1093978"/>
    <lineage>
        <taxon>Eukaryota</taxon>
        <taxon>Metazoa</taxon>
        <taxon>Spiralia</taxon>
        <taxon>Lophotrochozoa</taxon>
        <taxon>Mollusca</taxon>
        <taxon>Gastropoda</taxon>
        <taxon>Heterobranchia</taxon>
        <taxon>Euthyneura</taxon>
        <taxon>Panpulmonata</taxon>
        <taxon>Sacoglossa</taxon>
        <taxon>Placobranchoidea</taxon>
        <taxon>Plakobranchidae</taxon>
        <taxon>Elysia</taxon>
    </lineage>
</organism>
<feature type="compositionally biased region" description="Basic and acidic residues" evidence="1">
    <location>
        <begin position="68"/>
        <end position="80"/>
    </location>
</feature>